<dbReference type="Pfam" id="PF01590">
    <property type="entry name" value="GAF"/>
    <property type="match status" value="1"/>
</dbReference>
<dbReference type="Gene3D" id="3.30.450.40">
    <property type="match status" value="1"/>
</dbReference>
<evidence type="ECO:0000259" key="2">
    <source>
        <dbReference type="SMART" id="SM00065"/>
    </source>
</evidence>
<dbReference type="AlphaFoldDB" id="A0A517PE87"/>
<protein>
    <submittedName>
        <fullName evidence="4">Oxygen sensor histidine kinase NreB</fullName>
        <ecNumber evidence="4">2.7.13.3</ecNumber>
    </submittedName>
</protein>
<dbReference type="EC" id="2.7.13.3" evidence="4"/>
<dbReference type="InterPro" id="IPR003018">
    <property type="entry name" value="GAF"/>
</dbReference>
<sequence length="392" mass="41563">MAALAESGLLDSPPEEAFDRLTHFAVRLLDVPAAVVSLVDEHRQFFKSAVGLPEPWATRRETPLSLSFCQHVVGDGEPLVIVDARADPRVAENKAIEEFGVIAYAGMPLPDPNGHVLGAFCVIDGKPREWSEDDLAVLHSLAALAAAELRLRAMNRRLNAENDRLETAVAARTADLKAAADDLRAAAEAVQTAASAERDRLARVLHDHLQQLLVGAKMTLAAGGPREDAIGFIEEAIAESRSLAAELSPPVLRSRGLAPALDWLAARTTQRHGLRVSTDCDSALSKALPPAAAAVLFEAARELLLNTLKHASARAVAVRLRTAEFDGAPAAELTFRDDGCGFPDGEGDLGAGDGSGLANLRLRVAQWGGTVATDNQAEGGAIVKLRLPLPRD</sequence>
<accession>A0A517PE87</accession>
<evidence type="ECO:0000256" key="1">
    <source>
        <dbReference type="SAM" id="Coils"/>
    </source>
</evidence>
<dbReference type="CDD" id="cd16917">
    <property type="entry name" value="HATPase_UhpB-NarQ-NarX-like"/>
    <property type="match status" value="1"/>
</dbReference>
<keyword evidence="4" id="KW-0418">Kinase</keyword>
<keyword evidence="5" id="KW-1185">Reference proteome</keyword>
<dbReference type="InterPro" id="IPR003594">
    <property type="entry name" value="HATPase_dom"/>
</dbReference>
<gene>
    <name evidence="4" type="primary">nreB_2</name>
    <name evidence="4" type="ORF">CA12_38200</name>
</gene>
<dbReference type="EMBL" id="CP036265">
    <property type="protein sequence ID" value="QDT17689.1"/>
    <property type="molecule type" value="Genomic_DNA"/>
</dbReference>
<evidence type="ECO:0000313" key="4">
    <source>
        <dbReference type="EMBL" id="QDT17689.1"/>
    </source>
</evidence>
<dbReference type="SMART" id="SM00387">
    <property type="entry name" value="HATPase_c"/>
    <property type="match status" value="1"/>
</dbReference>
<keyword evidence="4" id="KW-0808">Transferase</keyword>
<feature type="coiled-coil region" evidence="1">
    <location>
        <begin position="144"/>
        <end position="171"/>
    </location>
</feature>
<reference evidence="4 5" key="1">
    <citation type="submission" date="2019-02" db="EMBL/GenBank/DDBJ databases">
        <title>Deep-cultivation of Planctomycetes and their phenomic and genomic characterization uncovers novel biology.</title>
        <authorList>
            <person name="Wiegand S."/>
            <person name="Jogler M."/>
            <person name="Boedeker C."/>
            <person name="Pinto D."/>
            <person name="Vollmers J."/>
            <person name="Rivas-Marin E."/>
            <person name="Kohn T."/>
            <person name="Peeters S.H."/>
            <person name="Heuer A."/>
            <person name="Rast P."/>
            <person name="Oberbeckmann S."/>
            <person name="Bunk B."/>
            <person name="Jeske O."/>
            <person name="Meyerdierks A."/>
            <person name="Storesund J.E."/>
            <person name="Kallscheuer N."/>
            <person name="Luecker S."/>
            <person name="Lage O.M."/>
            <person name="Pohl T."/>
            <person name="Merkel B.J."/>
            <person name="Hornburger P."/>
            <person name="Mueller R.-W."/>
            <person name="Bruemmer F."/>
            <person name="Labrenz M."/>
            <person name="Spormann A.M."/>
            <person name="Op den Camp H."/>
            <person name="Overmann J."/>
            <person name="Amann R."/>
            <person name="Jetten M.S.M."/>
            <person name="Mascher T."/>
            <person name="Medema M.H."/>
            <person name="Devos D.P."/>
            <person name="Kaster A.-K."/>
            <person name="Ovreas L."/>
            <person name="Rohde M."/>
            <person name="Galperin M.Y."/>
            <person name="Jogler C."/>
        </authorList>
    </citation>
    <scope>NUCLEOTIDE SEQUENCE [LARGE SCALE GENOMIC DNA]</scope>
    <source>
        <strain evidence="4 5">CA12</strain>
    </source>
</reference>
<dbReference type="GO" id="GO:0004673">
    <property type="term" value="F:protein histidine kinase activity"/>
    <property type="evidence" value="ECO:0007669"/>
    <property type="project" value="UniProtKB-EC"/>
</dbReference>
<dbReference type="Proteomes" id="UP000318741">
    <property type="component" value="Chromosome"/>
</dbReference>
<dbReference type="InterPro" id="IPR029016">
    <property type="entry name" value="GAF-like_dom_sf"/>
</dbReference>
<feature type="domain" description="GAF" evidence="2">
    <location>
        <begin position="13"/>
        <end position="159"/>
    </location>
</feature>
<keyword evidence="1" id="KW-0175">Coiled coil</keyword>
<proteinExistence type="predicted"/>
<feature type="domain" description="Histidine kinase/HSP90-like ATPase" evidence="3">
    <location>
        <begin position="291"/>
        <end position="391"/>
    </location>
</feature>
<dbReference type="SUPFAM" id="SSF55781">
    <property type="entry name" value="GAF domain-like"/>
    <property type="match status" value="1"/>
</dbReference>
<dbReference type="SMART" id="SM00065">
    <property type="entry name" value="GAF"/>
    <property type="match status" value="1"/>
</dbReference>
<dbReference type="SUPFAM" id="SSF55874">
    <property type="entry name" value="ATPase domain of HSP90 chaperone/DNA topoisomerase II/histidine kinase"/>
    <property type="match status" value="1"/>
</dbReference>
<dbReference type="PANTHER" id="PTHR43102:SF2">
    <property type="entry name" value="GAF DOMAIN-CONTAINING PROTEIN"/>
    <property type="match status" value="1"/>
</dbReference>
<dbReference type="KEGG" id="acaf:CA12_38200"/>
<dbReference type="PANTHER" id="PTHR43102">
    <property type="entry name" value="SLR1143 PROTEIN"/>
    <property type="match status" value="1"/>
</dbReference>
<evidence type="ECO:0000313" key="5">
    <source>
        <dbReference type="Proteomes" id="UP000318741"/>
    </source>
</evidence>
<dbReference type="InterPro" id="IPR036890">
    <property type="entry name" value="HATPase_C_sf"/>
</dbReference>
<dbReference type="Pfam" id="PF02518">
    <property type="entry name" value="HATPase_c"/>
    <property type="match status" value="1"/>
</dbReference>
<name>A0A517PE87_9PLAN</name>
<evidence type="ECO:0000259" key="3">
    <source>
        <dbReference type="SMART" id="SM00387"/>
    </source>
</evidence>
<organism evidence="4 5">
    <name type="scientific">Alienimonas californiensis</name>
    <dbReference type="NCBI Taxonomy" id="2527989"/>
    <lineage>
        <taxon>Bacteria</taxon>
        <taxon>Pseudomonadati</taxon>
        <taxon>Planctomycetota</taxon>
        <taxon>Planctomycetia</taxon>
        <taxon>Planctomycetales</taxon>
        <taxon>Planctomycetaceae</taxon>
        <taxon>Alienimonas</taxon>
    </lineage>
</organism>
<dbReference type="Gene3D" id="3.30.565.10">
    <property type="entry name" value="Histidine kinase-like ATPase, C-terminal domain"/>
    <property type="match status" value="1"/>
</dbReference>